<feature type="domain" description="Transcription factor zinc-finger" evidence="2">
    <location>
        <begin position="63"/>
        <end position="102"/>
    </location>
</feature>
<reference evidence="3 4" key="1">
    <citation type="journal article" date="2017" name="ISME J.">
        <title>Energy and carbon metabolisms in a deep terrestrial subsurface fluid microbial community.</title>
        <authorList>
            <person name="Momper L."/>
            <person name="Jungbluth S.P."/>
            <person name="Lee M.D."/>
            <person name="Amend J.P."/>
        </authorList>
    </citation>
    <scope>NUCLEOTIDE SEQUENCE [LARGE SCALE GENOMIC DNA]</scope>
    <source>
        <strain evidence="3">SURF_17</strain>
    </source>
</reference>
<name>A0A419F0G1_9BACT</name>
<evidence type="ECO:0000259" key="2">
    <source>
        <dbReference type="Pfam" id="PF13453"/>
    </source>
</evidence>
<evidence type="ECO:0000256" key="1">
    <source>
        <dbReference type="SAM" id="Coils"/>
    </source>
</evidence>
<gene>
    <name evidence="3" type="ORF">C4532_08335</name>
</gene>
<keyword evidence="1" id="KW-0175">Coiled coil</keyword>
<comment type="caution">
    <text evidence="3">The sequence shown here is derived from an EMBL/GenBank/DDBJ whole genome shotgun (WGS) entry which is preliminary data.</text>
</comment>
<dbReference type="Proteomes" id="UP000285961">
    <property type="component" value="Unassembled WGS sequence"/>
</dbReference>
<accession>A0A419F0G1</accession>
<dbReference type="InterPro" id="IPR027392">
    <property type="entry name" value="TF_Znf"/>
</dbReference>
<dbReference type="AlphaFoldDB" id="A0A419F0G1"/>
<sequence>MTAREATSHYGTKLSVFQCAECSGIWVDRDVAFSLSRDSALAVETDVELEEISTTAREVPLFCPRCEVYLTEQGGGTLPKGLRIDYCTTCHGFWFDKGELMIYKSFLEEKRQKSREKLKLEEEEQRMRRERLKQSPEFAQLKMDGELSGWQYWAIANVVGRILVRLLFRKI</sequence>
<feature type="coiled-coil region" evidence="1">
    <location>
        <begin position="103"/>
        <end position="135"/>
    </location>
</feature>
<proteinExistence type="predicted"/>
<dbReference type="Pfam" id="PF13453">
    <property type="entry name" value="Zn_ribbon_TFIIB"/>
    <property type="match status" value="1"/>
</dbReference>
<evidence type="ECO:0000313" key="3">
    <source>
        <dbReference type="EMBL" id="RJP71148.1"/>
    </source>
</evidence>
<protein>
    <recommendedName>
        <fullName evidence="2">Transcription factor zinc-finger domain-containing protein</fullName>
    </recommendedName>
</protein>
<evidence type="ECO:0000313" key="4">
    <source>
        <dbReference type="Proteomes" id="UP000285961"/>
    </source>
</evidence>
<organism evidence="3 4">
    <name type="scientific">Candidatus Abyssobacteria bacterium SURF_17</name>
    <dbReference type="NCBI Taxonomy" id="2093361"/>
    <lineage>
        <taxon>Bacteria</taxon>
        <taxon>Pseudomonadati</taxon>
        <taxon>Candidatus Hydrogenedentota</taxon>
        <taxon>Candidatus Abyssobacteria</taxon>
    </lineage>
</organism>
<dbReference type="EMBL" id="QZKI01000062">
    <property type="protein sequence ID" value="RJP71148.1"/>
    <property type="molecule type" value="Genomic_DNA"/>
</dbReference>